<sequence length="1539" mass="169041">MLSGWGKKKQCQRGKEVDMKLHRSAWSEPMRLEPRVGLECHIERDKAINKVVVDLDAGVFHEWAAAVVRSIGAHRAIFHTKNASQLSALCRANSIPVGNRNSVGFRRWWPATNSLSFTGLRKPRWVAVKGIPFHLWVPNVLGKIGAICGGLVEVHPSTVARSDLSFAKIKVAGDRNFVPRVITIVFHSISYPLEIYVWEEELCENCQMWPDSMEIRYSRSWVEVNDGASVKTGPRVNIGLDKSHQALSSNSNLNVECVKRHSNDAPNSGEYEPTRQVVREESSTLPTNLASCKTSVKQPKGIEKHKRKNQVKNRKRNGRRLRLRWQRRIVEYLPPVGGSDVLDGGRLEPRASGVRGAEDDDHVSPLSEHVSVIKGWLGGPSLDEPLGLGQAVLGTQLDPVHINPPCGPESQPTEGLVRSPGSDRSDDPFGLYPLIVKSNKLHSRGHFRDRGLLLSGEEGAVQGEMVDSLQAISPLLRKIQVINQRQRVPSLAVDMSEGSESVQRREFEAGMRGTKSDLGVSVVPRVASPSIVTCYPCKVFSGDLPPGASGKRSVAPVEMSQTSSSPLAIMEMNRKDVGVSNSLAGSLGPISGEVRDYSAATVVFKGSEIYTDARKHGDLQALKVGPDRARCHQAPLQLPPLIGRLWVENEDPTDDEHSLVSEPVVLDCLDPTVTQITVGSGRVQESAVKEVMSGTEGYLAEIRGNIVSLLPVSTTEASELQIILIFVWIDVANAKSQENQLQWKGLEKGSNKDIISHSCIHDQILEQRRRPGLKEYSVTPQVYEESGLSKPLHRKGRTLLRTSKLTEMQKDAKRPIRIYLNYDAVGHSPDRDCRRVGDIVKLGEPPVTSLRSTPACNPHADPPIFGDCWYNCTLDDISGDDKIRRLRKALGHTADWFRRALAVEPVKGNLRLSGYSACGQDGGVQLPREYVEEGVADADLVLLVTTRPTTGNTLAWAVACERDQWGRAIAGHVNVAPRHLTAEAETLLSATLVHEVMHVLGFDPHAFAHFRDERKRRRDQVTVQSFDEKLGRMVTRVVLPRVIMHSRYHYGAFSENFTGLELEDGGGRGTSGSHWEKRLLMNEIMTGSVDTRSVVSKMTLALLEDSGWYQANYNMADRLDWGHNQGTEFVTSPCNLWKGAYHCNTTQLSGCTYNREAEGYCPIVSYSGDLPQWARYFPQANKGGQSSLADYCTYFVAYSDGSCTDTNSARAPDRMLGEVRGGSSRCMASSLVRTGFVRGSTTQGNGCYQHRCVNKLLEVAVDGVWKVCPEAGGPVQFPGFNGELVCPAYHELCSTVVVPVSGQCPSSCSFNGDCVDGKCYCFLGFYGRDCSKSSCPGNCSGHGKCLPNGVCQCKNGRTGIDCSTAVCDEQCSLHGGVCDNGVCEFRCSDYAGYTCQNSSMLLPSLSVCRDVLARDAFGQHCAPSEPSILQQLEAAVVMPNYNRLIPGGRTLFSILDNGYCAAAAKRLACWISIQKCDKDGDNRLRVCHSACRSYNAACGACLDCSDQTLFSSEEEGEGQCTGFGEMRPWWLRRFGSFSS</sequence>
<reference evidence="12 13" key="1">
    <citation type="submission" date="2020-04" db="EMBL/GenBank/DDBJ databases">
        <title>Plant Genome Project.</title>
        <authorList>
            <person name="Zhang R.-G."/>
        </authorList>
    </citation>
    <scope>NUCLEOTIDE SEQUENCE [LARGE SCALE GENOMIC DNA]</scope>
    <source>
        <strain evidence="12">YNK0</strain>
        <tissue evidence="12">Leaf</tissue>
    </source>
</reference>
<evidence type="ECO:0000256" key="4">
    <source>
        <dbReference type="ARBA" id="ARBA00022801"/>
    </source>
</evidence>
<feature type="region of interest" description="Disordered" evidence="10">
    <location>
        <begin position="404"/>
        <end position="425"/>
    </location>
</feature>
<evidence type="ECO:0000259" key="11">
    <source>
        <dbReference type="PROSITE" id="PS50026"/>
    </source>
</evidence>
<dbReference type="Gene3D" id="2.30.34.10">
    <property type="entry name" value="Leishmanolysin domain 4"/>
    <property type="match status" value="1"/>
</dbReference>
<evidence type="ECO:0000256" key="5">
    <source>
        <dbReference type="ARBA" id="ARBA00022833"/>
    </source>
</evidence>
<dbReference type="FunFam" id="3.90.132.10:FF:000001">
    <property type="entry name" value="leishmanolysin-like peptidase isoform X2"/>
    <property type="match status" value="1"/>
</dbReference>
<evidence type="ECO:0000256" key="6">
    <source>
        <dbReference type="ARBA" id="ARBA00023049"/>
    </source>
</evidence>
<name>A0A834ZSF9_TETSI</name>
<organism evidence="12 13">
    <name type="scientific">Tetracentron sinense</name>
    <name type="common">Spur-leaf</name>
    <dbReference type="NCBI Taxonomy" id="13715"/>
    <lineage>
        <taxon>Eukaryota</taxon>
        <taxon>Viridiplantae</taxon>
        <taxon>Streptophyta</taxon>
        <taxon>Embryophyta</taxon>
        <taxon>Tracheophyta</taxon>
        <taxon>Spermatophyta</taxon>
        <taxon>Magnoliopsida</taxon>
        <taxon>Trochodendrales</taxon>
        <taxon>Trochodendraceae</taxon>
        <taxon>Tetracentron</taxon>
    </lineage>
</organism>
<keyword evidence="2" id="KW-0645">Protease</keyword>
<dbReference type="FunFam" id="2.10.55.10:FF:000002">
    <property type="entry name" value="leishmanolysin-like peptidase isoform X2"/>
    <property type="match status" value="1"/>
</dbReference>
<dbReference type="FunFam" id="3.10.170.20:FF:000001">
    <property type="entry name" value="Peptidase M8, leishmanolysin"/>
    <property type="match status" value="1"/>
</dbReference>
<accession>A0A834ZSF9</accession>
<dbReference type="Gene3D" id="2.10.25.10">
    <property type="entry name" value="Laminin"/>
    <property type="match status" value="2"/>
</dbReference>
<keyword evidence="6 8" id="KW-0482">Metalloprotease</keyword>
<feature type="compositionally biased region" description="Basic residues" evidence="10">
    <location>
        <begin position="303"/>
        <end position="319"/>
    </location>
</feature>
<evidence type="ECO:0000256" key="8">
    <source>
        <dbReference type="PIRSR" id="PIRSR601577-2"/>
    </source>
</evidence>
<comment type="caution">
    <text evidence="12">The sequence shown here is derived from an EMBL/GenBank/DDBJ whole genome shotgun (WGS) entry which is preliminary data.</text>
</comment>
<dbReference type="GO" id="GO:0004222">
    <property type="term" value="F:metalloendopeptidase activity"/>
    <property type="evidence" value="ECO:0007669"/>
    <property type="project" value="InterPro"/>
</dbReference>
<evidence type="ECO:0000313" key="12">
    <source>
        <dbReference type="EMBL" id="KAF8410635.1"/>
    </source>
</evidence>
<dbReference type="GO" id="GO:0007155">
    <property type="term" value="P:cell adhesion"/>
    <property type="evidence" value="ECO:0007669"/>
    <property type="project" value="InterPro"/>
</dbReference>
<keyword evidence="4" id="KW-0378">Hydrolase</keyword>
<keyword evidence="9" id="KW-1015">Disulfide bond</keyword>
<evidence type="ECO:0000256" key="1">
    <source>
        <dbReference type="ARBA" id="ARBA00005860"/>
    </source>
</evidence>
<evidence type="ECO:0000256" key="3">
    <source>
        <dbReference type="ARBA" id="ARBA00022723"/>
    </source>
</evidence>
<dbReference type="PROSITE" id="PS00022">
    <property type="entry name" value="EGF_1"/>
    <property type="match status" value="1"/>
</dbReference>
<dbReference type="Gene3D" id="2.10.55.10">
    <property type="entry name" value="Leishmanolysin domain 3"/>
    <property type="match status" value="1"/>
</dbReference>
<evidence type="ECO:0000256" key="2">
    <source>
        <dbReference type="ARBA" id="ARBA00022670"/>
    </source>
</evidence>
<feature type="binding site" evidence="8">
    <location>
        <position position="994"/>
    </location>
    <ligand>
        <name>Zn(2+)</name>
        <dbReference type="ChEBI" id="CHEBI:29105"/>
        <note>catalytic</note>
    </ligand>
</feature>
<proteinExistence type="inferred from homology"/>
<evidence type="ECO:0000256" key="10">
    <source>
        <dbReference type="SAM" id="MobiDB-lite"/>
    </source>
</evidence>
<gene>
    <name evidence="12" type="ORF">HHK36_003167</name>
</gene>
<dbReference type="Pfam" id="PF01457">
    <property type="entry name" value="Peptidase_M8"/>
    <property type="match status" value="1"/>
</dbReference>
<dbReference type="PANTHER" id="PTHR10942">
    <property type="entry name" value="LEISHMANOLYSIN-LIKE PEPTIDASE"/>
    <property type="match status" value="1"/>
</dbReference>
<evidence type="ECO:0000256" key="7">
    <source>
        <dbReference type="PIRSR" id="PIRSR601577-1"/>
    </source>
</evidence>
<dbReference type="GO" id="GO:0005737">
    <property type="term" value="C:cytoplasm"/>
    <property type="evidence" value="ECO:0007669"/>
    <property type="project" value="TreeGrafter"/>
</dbReference>
<dbReference type="OrthoDB" id="527990at2759"/>
<comment type="caution">
    <text evidence="9">Lacks conserved residue(s) required for the propagation of feature annotation.</text>
</comment>
<dbReference type="Gene3D" id="3.10.170.20">
    <property type="match status" value="1"/>
</dbReference>
<comment type="similarity">
    <text evidence="1">Belongs to the peptidase M8 family.</text>
</comment>
<keyword evidence="5 8" id="KW-0862">Zinc</keyword>
<feature type="region of interest" description="Disordered" evidence="10">
    <location>
        <begin position="260"/>
        <end position="319"/>
    </location>
</feature>
<protein>
    <recommendedName>
        <fullName evidence="11">EGF-like domain-containing protein</fullName>
    </recommendedName>
</protein>
<dbReference type="GO" id="GO:0006508">
    <property type="term" value="P:proteolysis"/>
    <property type="evidence" value="ECO:0007669"/>
    <property type="project" value="UniProtKB-KW"/>
</dbReference>
<feature type="compositionally biased region" description="Polar residues" evidence="10">
    <location>
        <begin position="283"/>
        <end position="297"/>
    </location>
</feature>
<dbReference type="FunFam" id="2.30.34.10:FF:000001">
    <property type="entry name" value="leishmanolysin-like isoform X2"/>
    <property type="match status" value="1"/>
</dbReference>
<dbReference type="SUPFAM" id="SSF55486">
    <property type="entry name" value="Metalloproteases ('zincins'), catalytic domain"/>
    <property type="match status" value="1"/>
</dbReference>
<keyword evidence="9" id="KW-0245">EGF-like domain</keyword>
<dbReference type="PROSITE" id="PS50026">
    <property type="entry name" value="EGF_3"/>
    <property type="match status" value="1"/>
</dbReference>
<dbReference type="GO" id="GO:0046872">
    <property type="term" value="F:metal ion binding"/>
    <property type="evidence" value="ECO:0007669"/>
    <property type="project" value="UniProtKB-KW"/>
</dbReference>
<comment type="cofactor">
    <cofactor evidence="8">
        <name>Zn(2+)</name>
        <dbReference type="ChEBI" id="CHEBI:29105"/>
    </cofactor>
    <text evidence="8">Binds 1 zinc ion per subunit.</text>
</comment>
<feature type="disulfide bond" evidence="9">
    <location>
        <begin position="1353"/>
        <end position="1362"/>
    </location>
</feature>
<evidence type="ECO:0000313" key="13">
    <source>
        <dbReference type="Proteomes" id="UP000655225"/>
    </source>
</evidence>
<feature type="active site" evidence="7">
    <location>
        <position position="995"/>
    </location>
</feature>
<dbReference type="Proteomes" id="UP000655225">
    <property type="component" value="Unassembled WGS sequence"/>
</dbReference>
<dbReference type="PRINTS" id="PR00782">
    <property type="entry name" value="LSHMANOLYSIN"/>
</dbReference>
<feature type="binding site" evidence="8">
    <location>
        <position position="998"/>
    </location>
    <ligand>
        <name>Zn(2+)</name>
        <dbReference type="ChEBI" id="CHEBI:29105"/>
        <note>catalytic</note>
    </ligand>
</feature>
<feature type="domain" description="EGF-like" evidence="11">
    <location>
        <begin position="1331"/>
        <end position="1363"/>
    </location>
</feature>
<dbReference type="Gene3D" id="3.90.132.10">
    <property type="entry name" value="Leishmanolysin , domain 2"/>
    <property type="match status" value="1"/>
</dbReference>
<dbReference type="PANTHER" id="PTHR10942:SF0">
    <property type="entry name" value="LEISHMANOLYSIN-LIKE PEPTIDASE"/>
    <property type="match status" value="1"/>
</dbReference>
<dbReference type="GO" id="GO:0016020">
    <property type="term" value="C:membrane"/>
    <property type="evidence" value="ECO:0007669"/>
    <property type="project" value="InterPro"/>
</dbReference>
<keyword evidence="13" id="KW-1185">Reference proteome</keyword>
<evidence type="ECO:0000256" key="9">
    <source>
        <dbReference type="PROSITE-ProRule" id="PRU00076"/>
    </source>
</evidence>
<keyword evidence="3 8" id="KW-0479">Metal-binding</keyword>
<dbReference type="EMBL" id="JABCRI010000002">
    <property type="protein sequence ID" value="KAF8410635.1"/>
    <property type="molecule type" value="Genomic_DNA"/>
</dbReference>
<dbReference type="InterPro" id="IPR000742">
    <property type="entry name" value="EGF"/>
</dbReference>
<feature type="binding site" evidence="8">
    <location>
        <position position="1074"/>
    </location>
    <ligand>
        <name>Zn(2+)</name>
        <dbReference type="ChEBI" id="CHEBI:29105"/>
        <note>catalytic</note>
    </ligand>
</feature>
<dbReference type="InterPro" id="IPR001577">
    <property type="entry name" value="Peptidase_M8"/>
</dbReference>
<feature type="disulfide bond" evidence="9">
    <location>
        <begin position="1335"/>
        <end position="1345"/>
    </location>
</feature>